<dbReference type="AlphaFoldDB" id="A0A1K2I2P4"/>
<dbReference type="OrthoDB" id="7947972at2"/>
<evidence type="ECO:0000256" key="3">
    <source>
        <dbReference type="ARBA" id="ARBA00036324"/>
    </source>
</evidence>
<organism evidence="4 5">
    <name type="scientific">Devosia enhydra</name>
    <dbReference type="NCBI Taxonomy" id="665118"/>
    <lineage>
        <taxon>Bacteria</taxon>
        <taxon>Pseudomonadati</taxon>
        <taxon>Pseudomonadota</taxon>
        <taxon>Alphaproteobacteria</taxon>
        <taxon>Hyphomicrobiales</taxon>
        <taxon>Devosiaceae</taxon>
        <taxon>Devosia</taxon>
    </lineage>
</organism>
<dbReference type="InterPro" id="IPR007721">
    <property type="entry name" value="RbsD_FucU"/>
</dbReference>
<protein>
    <submittedName>
        <fullName evidence="4">L-fucose mutarotase</fullName>
    </submittedName>
</protein>
<dbReference type="SUPFAM" id="SSF102546">
    <property type="entry name" value="RbsD-like"/>
    <property type="match status" value="1"/>
</dbReference>
<evidence type="ECO:0000256" key="2">
    <source>
        <dbReference type="ARBA" id="ARBA00023235"/>
    </source>
</evidence>
<reference evidence="4 5" key="1">
    <citation type="submission" date="2016-11" db="EMBL/GenBank/DDBJ databases">
        <authorList>
            <person name="Jaros S."/>
            <person name="Januszkiewicz K."/>
            <person name="Wedrychowicz H."/>
        </authorList>
    </citation>
    <scope>NUCLEOTIDE SEQUENCE [LARGE SCALE GENOMIC DNA]</scope>
    <source>
        <strain evidence="4 5">ATCC 23634</strain>
    </source>
</reference>
<dbReference type="PANTHER" id="PTHR31690">
    <property type="entry name" value="FUCOSE MUTAROTASE"/>
    <property type="match status" value="1"/>
</dbReference>
<dbReference type="STRING" id="665118.SAMN02983003_3799"/>
<comment type="catalytic activity">
    <reaction evidence="1">
        <text>beta-D-ribopyranose = beta-D-ribofuranose</text>
        <dbReference type="Rhea" id="RHEA:25432"/>
        <dbReference type="ChEBI" id="CHEBI:27476"/>
        <dbReference type="ChEBI" id="CHEBI:47002"/>
        <dbReference type="EC" id="5.4.99.62"/>
    </reaction>
</comment>
<gene>
    <name evidence="4" type="ORF">SAMN02983003_3799</name>
</gene>
<dbReference type="GO" id="GO:0042806">
    <property type="term" value="F:fucose binding"/>
    <property type="evidence" value="ECO:0007669"/>
    <property type="project" value="TreeGrafter"/>
</dbReference>
<evidence type="ECO:0000313" key="5">
    <source>
        <dbReference type="Proteomes" id="UP000183447"/>
    </source>
</evidence>
<dbReference type="GO" id="GO:0036373">
    <property type="term" value="F:L-fucose mutarotase activity"/>
    <property type="evidence" value="ECO:0007669"/>
    <property type="project" value="UniProtKB-EC"/>
</dbReference>
<dbReference type="GO" id="GO:0006004">
    <property type="term" value="P:fucose metabolic process"/>
    <property type="evidence" value="ECO:0007669"/>
    <property type="project" value="TreeGrafter"/>
</dbReference>
<dbReference type="Pfam" id="PF05025">
    <property type="entry name" value="RbsD_FucU"/>
    <property type="match status" value="1"/>
</dbReference>
<proteinExistence type="predicted"/>
<comment type="catalytic activity">
    <reaction evidence="3">
        <text>alpha-L-fucose = beta-L-fucose</text>
        <dbReference type="Rhea" id="RHEA:25580"/>
        <dbReference type="ChEBI" id="CHEBI:42548"/>
        <dbReference type="ChEBI" id="CHEBI:42589"/>
        <dbReference type="EC" id="5.1.3.29"/>
    </reaction>
</comment>
<dbReference type="GO" id="GO:0062193">
    <property type="term" value="F:D-ribose pyranase activity"/>
    <property type="evidence" value="ECO:0007669"/>
    <property type="project" value="UniProtKB-EC"/>
</dbReference>
<dbReference type="EMBL" id="FPKU01000004">
    <property type="protein sequence ID" value="SFZ86609.1"/>
    <property type="molecule type" value="Genomic_DNA"/>
</dbReference>
<sequence>MLKSIPPIIGPDLLRILRAMGHGDEIAIVDANYPADSAGPEIVRMDGLSATDVLDAILTLMPLDTFVDEAALGMEVVGSTPGHREPIYDDFDAIITKHEPEMKLAAMERFAFYDRVKDAYAIVATGERRLYGNILLKKGIIRPE</sequence>
<dbReference type="RefSeq" id="WP_072346479.1">
    <property type="nucleotide sequence ID" value="NZ_FPKU01000004.1"/>
</dbReference>
<dbReference type="InterPro" id="IPR050443">
    <property type="entry name" value="RbsD/FucU_mutarotase"/>
</dbReference>
<keyword evidence="5" id="KW-1185">Reference proteome</keyword>
<name>A0A1K2I2P4_9HYPH</name>
<dbReference type="Gene3D" id="3.40.1650.10">
    <property type="entry name" value="RbsD-like domain"/>
    <property type="match status" value="1"/>
</dbReference>
<dbReference type="PANTHER" id="PTHR31690:SF4">
    <property type="entry name" value="FUCOSE MUTAROTASE"/>
    <property type="match status" value="1"/>
</dbReference>
<keyword evidence="2" id="KW-0413">Isomerase</keyword>
<evidence type="ECO:0000256" key="1">
    <source>
        <dbReference type="ARBA" id="ARBA00000223"/>
    </source>
</evidence>
<evidence type="ECO:0000313" key="4">
    <source>
        <dbReference type="EMBL" id="SFZ86609.1"/>
    </source>
</evidence>
<dbReference type="InterPro" id="IPR023750">
    <property type="entry name" value="RbsD-like_sf"/>
</dbReference>
<accession>A0A1K2I2P4</accession>
<dbReference type="Proteomes" id="UP000183447">
    <property type="component" value="Unassembled WGS sequence"/>
</dbReference>